<dbReference type="AlphaFoldDB" id="A0A1G1T6M0"/>
<dbReference type="Proteomes" id="UP000176294">
    <property type="component" value="Unassembled WGS sequence"/>
</dbReference>
<dbReference type="STRING" id="1908237.BEN47_13265"/>
<name>A0A1G1T6M0_9BACT</name>
<organism evidence="5 6">
    <name type="scientific">Hymenobacter lapidarius</name>
    <dbReference type="NCBI Taxonomy" id="1908237"/>
    <lineage>
        <taxon>Bacteria</taxon>
        <taxon>Pseudomonadati</taxon>
        <taxon>Bacteroidota</taxon>
        <taxon>Cytophagia</taxon>
        <taxon>Cytophagales</taxon>
        <taxon>Hymenobacteraceae</taxon>
        <taxon>Hymenobacter</taxon>
    </lineage>
</organism>
<dbReference type="InterPro" id="IPR002577">
    <property type="entry name" value="HTH_HxlR"/>
</dbReference>
<dbReference type="InterPro" id="IPR036390">
    <property type="entry name" value="WH_DNA-bd_sf"/>
</dbReference>
<evidence type="ECO:0000256" key="3">
    <source>
        <dbReference type="ARBA" id="ARBA00023163"/>
    </source>
</evidence>
<accession>A0A1G1T6M0</accession>
<dbReference type="Pfam" id="PF01638">
    <property type="entry name" value="HxlR"/>
    <property type="match status" value="1"/>
</dbReference>
<dbReference type="PANTHER" id="PTHR33204:SF29">
    <property type="entry name" value="TRANSCRIPTIONAL REGULATOR"/>
    <property type="match status" value="1"/>
</dbReference>
<evidence type="ECO:0000313" key="6">
    <source>
        <dbReference type="Proteomes" id="UP000176294"/>
    </source>
</evidence>
<dbReference type="Gene3D" id="1.10.10.10">
    <property type="entry name" value="Winged helix-like DNA-binding domain superfamily/Winged helix DNA-binding domain"/>
    <property type="match status" value="1"/>
</dbReference>
<dbReference type="SUPFAM" id="SSF46785">
    <property type="entry name" value="Winged helix' DNA-binding domain"/>
    <property type="match status" value="1"/>
</dbReference>
<keyword evidence="3" id="KW-0804">Transcription</keyword>
<evidence type="ECO:0000256" key="1">
    <source>
        <dbReference type="ARBA" id="ARBA00023015"/>
    </source>
</evidence>
<dbReference type="OrthoDB" id="8231503at2"/>
<proteinExistence type="predicted"/>
<gene>
    <name evidence="5" type="ORF">BEN47_13265</name>
</gene>
<keyword evidence="6" id="KW-1185">Reference proteome</keyword>
<protein>
    <recommendedName>
        <fullName evidence="4">HTH hxlR-type domain-containing protein</fullName>
    </recommendedName>
</protein>
<evidence type="ECO:0000259" key="4">
    <source>
        <dbReference type="PROSITE" id="PS51118"/>
    </source>
</evidence>
<dbReference type="EMBL" id="MDZB01000097">
    <property type="protein sequence ID" value="OGX86464.1"/>
    <property type="molecule type" value="Genomic_DNA"/>
</dbReference>
<feature type="domain" description="HTH hxlR-type" evidence="4">
    <location>
        <begin position="12"/>
        <end position="110"/>
    </location>
</feature>
<keyword evidence="2" id="KW-0238">DNA-binding</keyword>
<keyword evidence="1" id="KW-0805">Transcription regulation</keyword>
<reference evidence="5 6" key="1">
    <citation type="submission" date="2016-08" db="EMBL/GenBank/DDBJ databases">
        <title>Hymenobacter coccineus sp. nov., Hymenobacter lapidarius sp. nov. and Hymenobacter glacialis sp. nov., isolated from Antarctic soil.</title>
        <authorList>
            <person name="Sedlacek I."/>
            <person name="Kralova S."/>
            <person name="Kyrova K."/>
            <person name="Maslanova I."/>
            <person name="Stankova E."/>
            <person name="Vrbovska V."/>
            <person name="Nemec M."/>
            <person name="Bartak M."/>
            <person name="Svec P."/>
            <person name="Busse H.-J."/>
            <person name="Pantucek R."/>
        </authorList>
    </citation>
    <scope>NUCLEOTIDE SEQUENCE [LARGE SCALE GENOMIC DNA]</scope>
    <source>
        <strain evidence="5 6">CCM 8643</strain>
    </source>
</reference>
<dbReference type="RefSeq" id="WP_070727100.1">
    <property type="nucleotide sequence ID" value="NZ_MDZB01000097.1"/>
</dbReference>
<dbReference type="PROSITE" id="PS51118">
    <property type="entry name" value="HTH_HXLR"/>
    <property type="match status" value="1"/>
</dbReference>
<dbReference type="InterPro" id="IPR036388">
    <property type="entry name" value="WH-like_DNA-bd_sf"/>
</dbReference>
<sequence>MTATPLLITPGCPIRTTLDMLGGKWSLLVLHQLAGGARRFGELRRLLPDISEKVLVQQLKQLANAELLVRTNHGEVPPRVEYHLTALGQQALPVLAATAEFGRVYAAHIQNGRATP</sequence>
<evidence type="ECO:0000256" key="2">
    <source>
        <dbReference type="ARBA" id="ARBA00023125"/>
    </source>
</evidence>
<comment type="caution">
    <text evidence="5">The sequence shown here is derived from an EMBL/GenBank/DDBJ whole genome shotgun (WGS) entry which is preliminary data.</text>
</comment>
<dbReference type="PANTHER" id="PTHR33204">
    <property type="entry name" value="TRANSCRIPTIONAL REGULATOR, MARR FAMILY"/>
    <property type="match status" value="1"/>
</dbReference>
<dbReference type="GO" id="GO:0003677">
    <property type="term" value="F:DNA binding"/>
    <property type="evidence" value="ECO:0007669"/>
    <property type="project" value="UniProtKB-KW"/>
</dbReference>
<evidence type="ECO:0000313" key="5">
    <source>
        <dbReference type="EMBL" id="OGX86464.1"/>
    </source>
</evidence>